<feature type="binding site" evidence="9">
    <location>
        <position position="239"/>
    </location>
    <ligand>
        <name>Mg(2+)</name>
        <dbReference type="ChEBI" id="CHEBI:18420"/>
        <label>1</label>
    </ligand>
</feature>
<keyword evidence="6 9" id="KW-0057">Aromatic amino acid biosynthesis</keyword>
<comment type="catalytic activity">
    <reaction evidence="7 9">
        <text>N-(5-phospho-beta-D-ribosyl)anthranilate + diphosphate = 5-phospho-alpha-D-ribose 1-diphosphate + anthranilate</text>
        <dbReference type="Rhea" id="RHEA:11768"/>
        <dbReference type="ChEBI" id="CHEBI:16567"/>
        <dbReference type="ChEBI" id="CHEBI:18277"/>
        <dbReference type="ChEBI" id="CHEBI:33019"/>
        <dbReference type="ChEBI" id="CHEBI:58017"/>
        <dbReference type="EC" id="2.4.2.18"/>
    </reaction>
</comment>
<gene>
    <name evidence="9" type="primary">trpD</name>
    <name evidence="12" type="ordered locus">Afer_1468</name>
</gene>
<evidence type="ECO:0000256" key="3">
    <source>
        <dbReference type="ARBA" id="ARBA00022676"/>
    </source>
</evidence>
<protein>
    <recommendedName>
        <fullName evidence="9">Anthranilate phosphoribosyltransferase</fullName>
        <ecNumber evidence="9">2.4.2.18</ecNumber>
    </recommendedName>
</protein>
<keyword evidence="9" id="KW-0460">Magnesium</keyword>
<keyword evidence="3 9" id="KW-0328">Glycosyltransferase</keyword>
<dbReference type="SUPFAM" id="SSF52418">
    <property type="entry name" value="Nucleoside phosphorylase/phosphoribosyltransferase catalytic domain"/>
    <property type="match status" value="1"/>
</dbReference>
<evidence type="ECO:0000256" key="1">
    <source>
        <dbReference type="ARBA" id="ARBA00004907"/>
    </source>
</evidence>
<dbReference type="InterPro" id="IPR035902">
    <property type="entry name" value="Nuc_phospho_transferase"/>
</dbReference>
<feature type="binding site" evidence="9">
    <location>
        <position position="238"/>
    </location>
    <ligand>
        <name>Mg(2+)</name>
        <dbReference type="ChEBI" id="CHEBI:18420"/>
        <label>2</label>
    </ligand>
</feature>
<dbReference type="InterPro" id="IPR005940">
    <property type="entry name" value="Anthranilate_Pribosyl_Tfrase"/>
</dbReference>
<evidence type="ECO:0000256" key="6">
    <source>
        <dbReference type="ARBA" id="ARBA00023141"/>
    </source>
</evidence>
<keyword evidence="4 9" id="KW-0808">Transferase</keyword>
<feature type="binding site" evidence="9">
    <location>
        <position position="93"/>
    </location>
    <ligand>
        <name>anthranilate</name>
        <dbReference type="ChEBI" id="CHEBI:16567"/>
        <label>1</label>
    </ligand>
</feature>
<dbReference type="InterPro" id="IPR036320">
    <property type="entry name" value="Glycosyl_Trfase_fam3_N_dom_sf"/>
</dbReference>
<keyword evidence="9" id="KW-0479">Metal-binding</keyword>
<feature type="binding site" evidence="9">
    <location>
        <position position="133"/>
    </location>
    <ligand>
        <name>5-phospho-alpha-D-ribose 1-diphosphate</name>
        <dbReference type="ChEBI" id="CHEBI:58017"/>
    </ligand>
</feature>
<feature type="domain" description="Glycosyl transferase family 3 N-terminal" evidence="11">
    <location>
        <begin position="18"/>
        <end position="79"/>
    </location>
</feature>
<comment type="similarity">
    <text evidence="9">Belongs to the anthranilate phosphoribosyltransferase family.</text>
</comment>
<dbReference type="HOGENOM" id="CLU_034315_2_1_11"/>
<evidence type="ECO:0000256" key="9">
    <source>
        <dbReference type="HAMAP-Rule" id="MF_00211"/>
    </source>
</evidence>
<dbReference type="InterPro" id="IPR017459">
    <property type="entry name" value="Glycosyl_Trfase_fam3_N_dom"/>
</dbReference>
<dbReference type="AlphaFoldDB" id="C7M083"/>
<feature type="binding site" evidence="9">
    <location>
        <position position="105"/>
    </location>
    <ligand>
        <name>Mg(2+)</name>
        <dbReference type="ChEBI" id="CHEBI:18420"/>
        <label>1</label>
    </ligand>
</feature>
<comment type="similarity">
    <text evidence="8">In the C-terminal section; belongs to the anthranilate phosphoribosyltransferase family.</text>
</comment>
<feature type="binding site" evidence="9">
    <location>
        <position position="179"/>
    </location>
    <ligand>
        <name>anthranilate</name>
        <dbReference type="ChEBI" id="CHEBI:16567"/>
        <label>2</label>
    </ligand>
</feature>
<evidence type="ECO:0000256" key="2">
    <source>
        <dbReference type="ARBA" id="ARBA00022605"/>
    </source>
</evidence>
<dbReference type="InterPro" id="IPR000312">
    <property type="entry name" value="Glycosyl_Trfase_fam3"/>
</dbReference>
<evidence type="ECO:0000313" key="12">
    <source>
        <dbReference type="EMBL" id="ACU54391.1"/>
    </source>
</evidence>
<organism evidence="12 13">
    <name type="scientific">Acidimicrobium ferrooxidans (strain DSM 10331 / JCM 15462 / NBRC 103882 / ICP)</name>
    <dbReference type="NCBI Taxonomy" id="525909"/>
    <lineage>
        <taxon>Bacteria</taxon>
        <taxon>Bacillati</taxon>
        <taxon>Actinomycetota</taxon>
        <taxon>Acidimicrobiia</taxon>
        <taxon>Acidimicrobiales</taxon>
        <taxon>Acidimicrobiaceae</taxon>
        <taxon>Acidimicrobium</taxon>
    </lineage>
</organism>
<dbReference type="eggNOG" id="COG0547">
    <property type="taxonomic scope" value="Bacteria"/>
</dbReference>
<comment type="pathway">
    <text evidence="1 9">Amino-acid biosynthesis; L-tryptophan biosynthesis; L-tryptophan from chorismate: step 2/5.</text>
</comment>
<reference evidence="12 13" key="1">
    <citation type="journal article" date="2009" name="Stand. Genomic Sci.">
        <title>Complete genome sequence of Acidimicrobium ferrooxidans type strain (ICP).</title>
        <authorList>
            <person name="Clum A."/>
            <person name="Nolan M."/>
            <person name="Lang E."/>
            <person name="Glavina Del Rio T."/>
            <person name="Tice H."/>
            <person name="Copeland A."/>
            <person name="Cheng J.F."/>
            <person name="Lucas S."/>
            <person name="Chen F."/>
            <person name="Bruce D."/>
            <person name="Goodwin L."/>
            <person name="Pitluck S."/>
            <person name="Ivanova N."/>
            <person name="Mavrommatis K."/>
            <person name="Mikhailova N."/>
            <person name="Pati A."/>
            <person name="Chen A."/>
            <person name="Palaniappan K."/>
            <person name="Goker M."/>
            <person name="Spring S."/>
            <person name="Land M."/>
            <person name="Hauser L."/>
            <person name="Chang Y.J."/>
            <person name="Jeffries C.C."/>
            <person name="Chain P."/>
            <person name="Bristow J."/>
            <person name="Eisen J.A."/>
            <person name="Markowitz V."/>
            <person name="Hugenholtz P."/>
            <person name="Kyrpides N.C."/>
            <person name="Klenk H.P."/>
            <person name="Lapidus A."/>
        </authorList>
    </citation>
    <scope>NUCLEOTIDE SEQUENCE [LARGE SCALE GENOMIC DNA]</scope>
    <source>
        <strain evidence="13">DSM 10331 / JCM 15462 / NBRC 103882 / ICP</strain>
    </source>
</reference>
<dbReference type="Proteomes" id="UP000000771">
    <property type="component" value="Chromosome"/>
</dbReference>
<dbReference type="Pfam" id="PF02885">
    <property type="entry name" value="Glycos_trans_3N"/>
    <property type="match status" value="1"/>
</dbReference>
<comment type="function">
    <text evidence="9">Catalyzes the transfer of the phosphoribosyl group of 5-phosphorylribose-1-pyrophosphate (PRPP) to anthranilate to yield N-(5'-phosphoribosyl)-anthranilate (PRA).</text>
</comment>
<keyword evidence="5 9" id="KW-0822">Tryptophan biosynthesis</keyword>
<dbReference type="HAMAP" id="MF_00211">
    <property type="entry name" value="TrpD"/>
    <property type="match status" value="1"/>
</dbReference>
<proteinExistence type="inferred from homology"/>
<dbReference type="EMBL" id="CP001631">
    <property type="protein sequence ID" value="ACU54391.1"/>
    <property type="molecule type" value="Genomic_DNA"/>
</dbReference>
<feature type="binding site" evidence="9">
    <location>
        <begin position="96"/>
        <end position="97"/>
    </location>
    <ligand>
        <name>5-phospho-alpha-D-ribose 1-diphosphate</name>
        <dbReference type="ChEBI" id="CHEBI:58017"/>
    </ligand>
</feature>
<evidence type="ECO:0000259" key="11">
    <source>
        <dbReference type="Pfam" id="PF02885"/>
    </source>
</evidence>
<dbReference type="Gene3D" id="3.40.1030.10">
    <property type="entry name" value="Nucleoside phosphorylase/phosphoribosyltransferase catalytic domain"/>
    <property type="match status" value="1"/>
</dbReference>
<name>C7M083_ACIFD</name>
<dbReference type="KEGG" id="afo:Afer_1468"/>
<dbReference type="UniPathway" id="UPA00035">
    <property type="reaction ID" value="UER00041"/>
</dbReference>
<feature type="binding site" evidence="9">
    <location>
        <position position="93"/>
    </location>
    <ligand>
        <name>5-phospho-alpha-D-ribose 1-diphosphate</name>
        <dbReference type="ChEBI" id="CHEBI:58017"/>
    </ligand>
</feature>
<evidence type="ECO:0000256" key="5">
    <source>
        <dbReference type="ARBA" id="ARBA00022822"/>
    </source>
</evidence>
<dbReference type="GO" id="GO:0000287">
    <property type="term" value="F:magnesium ion binding"/>
    <property type="evidence" value="ECO:0007669"/>
    <property type="project" value="UniProtKB-UniRule"/>
</dbReference>
<feature type="binding site" evidence="9">
    <location>
        <position position="101"/>
    </location>
    <ligand>
        <name>5-phospho-alpha-D-ribose 1-diphosphate</name>
        <dbReference type="ChEBI" id="CHEBI:58017"/>
    </ligand>
</feature>
<dbReference type="PANTHER" id="PTHR43285:SF2">
    <property type="entry name" value="ANTHRANILATE PHOSPHORIBOSYLTRANSFERASE"/>
    <property type="match status" value="1"/>
</dbReference>
<keyword evidence="13" id="KW-1185">Reference proteome</keyword>
<comment type="caution">
    <text evidence="9">Lacks conserved residue(s) required for the propagation of feature annotation.</text>
</comment>
<accession>C7M083</accession>
<evidence type="ECO:0000259" key="10">
    <source>
        <dbReference type="Pfam" id="PF00591"/>
    </source>
</evidence>
<feature type="binding site" evidence="9">
    <location>
        <position position="239"/>
    </location>
    <ligand>
        <name>Mg(2+)</name>
        <dbReference type="ChEBI" id="CHEBI:18420"/>
        <label>2</label>
    </ligand>
</feature>
<dbReference type="GO" id="GO:0004048">
    <property type="term" value="F:anthranilate phosphoribosyltransferase activity"/>
    <property type="evidence" value="ECO:0007669"/>
    <property type="project" value="UniProtKB-UniRule"/>
</dbReference>
<dbReference type="EC" id="2.4.2.18" evidence="9"/>
<dbReference type="NCBIfam" id="TIGR01245">
    <property type="entry name" value="trpD"/>
    <property type="match status" value="1"/>
</dbReference>
<dbReference type="GO" id="GO:0000162">
    <property type="term" value="P:L-tryptophan biosynthetic process"/>
    <property type="evidence" value="ECO:0007669"/>
    <property type="project" value="UniProtKB-UniRule"/>
</dbReference>
<dbReference type="Gene3D" id="1.20.970.10">
    <property type="entry name" value="Transferase, Pyrimidine Nucleoside Phosphorylase, Chain C"/>
    <property type="match status" value="1"/>
</dbReference>
<evidence type="ECO:0000256" key="7">
    <source>
        <dbReference type="ARBA" id="ARBA00052328"/>
    </source>
</evidence>
<evidence type="ECO:0000256" key="8">
    <source>
        <dbReference type="ARBA" id="ARBA00061188"/>
    </source>
</evidence>
<feature type="domain" description="Glycosyl transferase family 3" evidence="10">
    <location>
        <begin position="87"/>
        <end position="342"/>
    </location>
</feature>
<comment type="subunit">
    <text evidence="9">Homodimer.</text>
</comment>
<sequence length="354" mass="36039">MPFASLGGVTPDSHSWSDLLGDLLAGRSLDRGSARDFLDAVLDGQVEPVVIAGVLVALRAKGEGPEELAGFAEAMVDHMVPVTTPGPVLDTCGTGGDRAFTINVSTGAALLAAACGALVLKHGGRASSSRAGSADVLEALGVPTQLGADELRRELERTGFGFAFAPRFHPAMAQVAPVRRALGVPTAFNVLGPLVNPGRARAQLVGVWSPSLLEPVAHVLAAIGVRHALVVHSDDGLDEVSVSAPTRFVELRSDGKGAVELEAGVLDPTSLGCATAAAGAVRGGSAEENAKVLEGVLEGRVRGPVRDIIVLNAAVALWVDGRSATIVDGFELAVDAISSGRAGETLARIRGGAD</sequence>
<dbReference type="STRING" id="525909.Afer_1468"/>
<feature type="binding site" evidence="9">
    <location>
        <begin position="121"/>
        <end position="129"/>
    </location>
    <ligand>
        <name>5-phospho-alpha-D-ribose 1-diphosphate</name>
        <dbReference type="ChEBI" id="CHEBI:58017"/>
    </ligand>
</feature>
<dbReference type="SUPFAM" id="SSF47648">
    <property type="entry name" value="Nucleoside phosphorylase/phosphoribosyltransferase N-terminal domain"/>
    <property type="match status" value="1"/>
</dbReference>
<dbReference type="Pfam" id="PF00591">
    <property type="entry name" value="Glycos_transf_3"/>
    <property type="match status" value="1"/>
</dbReference>
<comment type="cofactor">
    <cofactor evidence="9">
        <name>Mg(2+)</name>
        <dbReference type="ChEBI" id="CHEBI:18420"/>
    </cofactor>
    <text evidence="9">Binds 2 magnesium ions per monomer.</text>
</comment>
<keyword evidence="2 9" id="KW-0028">Amino-acid biosynthesis</keyword>
<evidence type="ECO:0000256" key="4">
    <source>
        <dbReference type="ARBA" id="ARBA00022679"/>
    </source>
</evidence>
<feature type="binding site" evidence="9">
    <location>
        <begin position="103"/>
        <end position="106"/>
    </location>
    <ligand>
        <name>5-phospho-alpha-D-ribose 1-diphosphate</name>
        <dbReference type="ChEBI" id="CHEBI:58017"/>
    </ligand>
</feature>
<dbReference type="GO" id="GO:0005829">
    <property type="term" value="C:cytosol"/>
    <property type="evidence" value="ECO:0007669"/>
    <property type="project" value="TreeGrafter"/>
</dbReference>
<dbReference type="FunFam" id="3.40.1030.10:FF:000002">
    <property type="entry name" value="Anthranilate phosphoribosyltransferase"/>
    <property type="match status" value="1"/>
</dbReference>
<dbReference type="PANTHER" id="PTHR43285">
    <property type="entry name" value="ANTHRANILATE PHOSPHORIBOSYLTRANSFERASE"/>
    <property type="match status" value="1"/>
</dbReference>
<evidence type="ECO:0000313" key="13">
    <source>
        <dbReference type="Proteomes" id="UP000000771"/>
    </source>
</evidence>